<dbReference type="PROSITE" id="PS51082">
    <property type="entry name" value="WH2"/>
    <property type="match status" value="1"/>
</dbReference>
<dbReference type="AlphaFoldDB" id="A0AA35SI59"/>
<evidence type="ECO:0000313" key="4">
    <source>
        <dbReference type="Proteomes" id="UP001174909"/>
    </source>
</evidence>
<feature type="compositionally biased region" description="Acidic residues" evidence="1">
    <location>
        <begin position="196"/>
        <end position="210"/>
    </location>
</feature>
<dbReference type="Gene3D" id="3.90.810.10">
    <property type="entry name" value="CRIB domain"/>
    <property type="match status" value="1"/>
</dbReference>
<proteinExistence type="predicted"/>
<feature type="region of interest" description="Disordered" evidence="1">
    <location>
        <begin position="190"/>
        <end position="210"/>
    </location>
</feature>
<evidence type="ECO:0000256" key="1">
    <source>
        <dbReference type="SAM" id="MobiDB-lite"/>
    </source>
</evidence>
<feature type="compositionally biased region" description="Pro residues" evidence="1">
    <location>
        <begin position="62"/>
        <end position="113"/>
    </location>
</feature>
<dbReference type="Gene3D" id="6.10.280.150">
    <property type="match status" value="1"/>
</dbReference>
<feature type="compositionally biased region" description="Basic residues" evidence="1">
    <location>
        <begin position="47"/>
        <end position="57"/>
    </location>
</feature>
<sequence length="210" mass="21540">MVGVTNDQLEDKKTAEFIYDFVEKHGGIEKANQELERQNTGPAPPRPSHRGKGHGGRGGRGVPPPPPTRDSPAAPAPPPPTRHTPGPPPSGNVPPPPPPPPLGGPAPPPPPPISSSGSGGPPPPPPTRSGGAPPPPPPSDSRGDLLSSIRKGIQLKPRAQVDEEDAAPPDDDLDGMAGALARALAARANVIHQSDGESDSGEESDEEEWD</sequence>
<name>A0AA35SI59_GEOBA</name>
<evidence type="ECO:0000259" key="2">
    <source>
        <dbReference type="PROSITE" id="PS51082"/>
    </source>
</evidence>
<comment type="caution">
    <text evidence="3">The sequence shown here is derived from an EMBL/GenBank/DDBJ whole genome shotgun (WGS) entry which is preliminary data.</text>
</comment>
<dbReference type="InterPro" id="IPR036936">
    <property type="entry name" value="CRIB_dom_sf"/>
</dbReference>
<feature type="domain" description="WH2" evidence="2">
    <location>
        <begin position="141"/>
        <end position="158"/>
    </location>
</feature>
<evidence type="ECO:0000313" key="3">
    <source>
        <dbReference type="EMBL" id="CAI8029046.1"/>
    </source>
</evidence>
<keyword evidence="4" id="KW-1185">Reference proteome</keyword>
<gene>
    <name evidence="3" type="ORF">GBAR_LOCUS16526</name>
</gene>
<dbReference type="InterPro" id="IPR003124">
    <property type="entry name" value="WH2_dom"/>
</dbReference>
<dbReference type="GO" id="GO:0003779">
    <property type="term" value="F:actin binding"/>
    <property type="evidence" value="ECO:0007669"/>
    <property type="project" value="InterPro"/>
</dbReference>
<feature type="compositionally biased region" description="Pro residues" evidence="1">
    <location>
        <begin position="120"/>
        <end position="139"/>
    </location>
</feature>
<dbReference type="EMBL" id="CASHTH010002376">
    <property type="protein sequence ID" value="CAI8029046.1"/>
    <property type="molecule type" value="Genomic_DNA"/>
</dbReference>
<organism evidence="3 4">
    <name type="scientific">Geodia barretti</name>
    <name type="common">Barrett's horny sponge</name>
    <dbReference type="NCBI Taxonomy" id="519541"/>
    <lineage>
        <taxon>Eukaryota</taxon>
        <taxon>Metazoa</taxon>
        <taxon>Porifera</taxon>
        <taxon>Demospongiae</taxon>
        <taxon>Heteroscleromorpha</taxon>
        <taxon>Tetractinellida</taxon>
        <taxon>Astrophorina</taxon>
        <taxon>Geodiidae</taxon>
        <taxon>Geodia</taxon>
    </lineage>
</organism>
<reference evidence="3" key="1">
    <citation type="submission" date="2023-03" db="EMBL/GenBank/DDBJ databases">
        <authorList>
            <person name="Steffen K."/>
            <person name="Cardenas P."/>
        </authorList>
    </citation>
    <scope>NUCLEOTIDE SEQUENCE</scope>
</reference>
<dbReference type="Pfam" id="PF02205">
    <property type="entry name" value="WH2"/>
    <property type="match status" value="1"/>
</dbReference>
<dbReference type="Proteomes" id="UP001174909">
    <property type="component" value="Unassembled WGS sequence"/>
</dbReference>
<feature type="compositionally biased region" description="Acidic residues" evidence="1">
    <location>
        <begin position="162"/>
        <end position="174"/>
    </location>
</feature>
<accession>A0AA35SI59</accession>
<protein>
    <recommendedName>
        <fullName evidence="2">WH2 domain-containing protein</fullName>
    </recommendedName>
</protein>
<feature type="region of interest" description="Disordered" evidence="1">
    <location>
        <begin position="29"/>
        <end position="178"/>
    </location>
</feature>